<feature type="compositionally biased region" description="Polar residues" evidence="1">
    <location>
        <begin position="17"/>
        <end position="26"/>
    </location>
</feature>
<name>A0A0E0PGX4_ORYRU</name>
<proteinExistence type="predicted"/>
<evidence type="ECO:0000313" key="3">
    <source>
        <dbReference type="Proteomes" id="UP000008022"/>
    </source>
</evidence>
<feature type="region of interest" description="Disordered" evidence="1">
    <location>
        <begin position="1"/>
        <end position="35"/>
    </location>
</feature>
<accession>A0A0E0PGX4</accession>
<feature type="compositionally biased region" description="Basic residues" evidence="1">
    <location>
        <begin position="1"/>
        <end position="10"/>
    </location>
</feature>
<reference evidence="3" key="1">
    <citation type="submission" date="2013-06" db="EMBL/GenBank/DDBJ databases">
        <authorList>
            <person name="Zhao Q."/>
        </authorList>
    </citation>
    <scope>NUCLEOTIDE SEQUENCE</scope>
    <source>
        <strain evidence="3">cv. W1943</strain>
    </source>
</reference>
<keyword evidence="3" id="KW-1185">Reference proteome</keyword>
<organism evidence="2 3">
    <name type="scientific">Oryza rufipogon</name>
    <name type="common">Brownbeard rice</name>
    <name type="synonym">Asian wild rice</name>
    <dbReference type="NCBI Taxonomy" id="4529"/>
    <lineage>
        <taxon>Eukaryota</taxon>
        <taxon>Viridiplantae</taxon>
        <taxon>Streptophyta</taxon>
        <taxon>Embryophyta</taxon>
        <taxon>Tracheophyta</taxon>
        <taxon>Spermatophyta</taxon>
        <taxon>Magnoliopsida</taxon>
        <taxon>Liliopsida</taxon>
        <taxon>Poales</taxon>
        <taxon>Poaceae</taxon>
        <taxon>BOP clade</taxon>
        <taxon>Oryzoideae</taxon>
        <taxon>Oryzeae</taxon>
        <taxon>Oryzinae</taxon>
        <taxon>Oryza</taxon>
    </lineage>
</organism>
<dbReference type="AlphaFoldDB" id="A0A0E0PGX4"/>
<reference evidence="2" key="2">
    <citation type="submission" date="2015-06" db="UniProtKB">
        <authorList>
            <consortium name="EnsemblPlants"/>
        </authorList>
    </citation>
    <scope>IDENTIFICATION</scope>
</reference>
<sequence>MRGNRKRKARVIAAANRASSRRTLNPSHRDSPSPLPCPCARRRHAVLPRGCAALLPGCCVAAQPAPVATTPSPIGRPLPSCLLPDAIAASCLIDPAPVTARQWKMKRMAYLASYQSTCVINADYTPKVLGKISYIIIPGSLKFIVNW</sequence>
<protein>
    <submittedName>
        <fullName evidence="2">Uncharacterized protein</fullName>
    </submittedName>
</protein>
<evidence type="ECO:0000313" key="2">
    <source>
        <dbReference type="EnsemblPlants" id="ORUFI05G01870.1"/>
    </source>
</evidence>
<dbReference type="EnsemblPlants" id="ORUFI05G01870.1">
    <property type="protein sequence ID" value="ORUFI05G01870.1"/>
    <property type="gene ID" value="ORUFI05G01870"/>
</dbReference>
<dbReference type="Proteomes" id="UP000008022">
    <property type="component" value="Unassembled WGS sequence"/>
</dbReference>
<evidence type="ECO:0000256" key="1">
    <source>
        <dbReference type="SAM" id="MobiDB-lite"/>
    </source>
</evidence>
<dbReference type="Gramene" id="ORUFI05G01870.1">
    <property type="protein sequence ID" value="ORUFI05G01870.1"/>
    <property type="gene ID" value="ORUFI05G01870"/>
</dbReference>
<dbReference type="HOGENOM" id="CLU_1771117_0_0_1"/>